<gene>
    <name evidence="3" type="ORF">PVAP13_2KG307902</name>
</gene>
<protein>
    <recommendedName>
        <fullName evidence="5">Secreted protein</fullName>
    </recommendedName>
</protein>
<evidence type="ECO:0000313" key="3">
    <source>
        <dbReference type="EMBL" id="KAG2643391.1"/>
    </source>
</evidence>
<sequence>MSRHGYWLLMWWTTSSSAACARAGARPRKARATRPSVTPASARAAGSRSATATAYARPTRARSPSSTPPPAGACASACRSSRATTSSALRIVSYSHRPDQQGHHRRPRPAPLHPRRR</sequence>
<feature type="signal peptide" evidence="2">
    <location>
        <begin position="1"/>
        <end position="18"/>
    </location>
</feature>
<dbReference type="Proteomes" id="UP000823388">
    <property type="component" value="Chromosome 2K"/>
</dbReference>
<feature type="compositionally biased region" description="Low complexity" evidence="1">
    <location>
        <begin position="38"/>
        <end position="65"/>
    </location>
</feature>
<accession>A0A8T0W2D8</accession>
<feature type="region of interest" description="Disordered" evidence="1">
    <location>
        <begin position="23"/>
        <end position="117"/>
    </location>
</feature>
<evidence type="ECO:0000313" key="4">
    <source>
        <dbReference type="Proteomes" id="UP000823388"/>
    </source>
</evidence>
<comment type="caution">
    <text evidence="3">The sequence shown here is derived from an EMBL/GenBank/DDBJ whole genome shotgun (WGS) entry which is preliminary data.</text>
</comment>
<keyword evidence="4" id="KW-1185">Reference proteome</keyword>
<evidence type="ECO:0000256" key="2">
    <source>
        <dbReference type="SAM" id="SignalP"/>
    </source>
</evidence>
<organism evidence="3 4">
    <name type="scientific">Panicum virgatum</name>
    <name type="common">Blackwell switchgrass</name>
    <dbReference type="NCBI Taxonomy" id="38727"/>
    <lineage>
        <taxon>Eukaryota</taxon>
        <taxon>Viridiplantae</taxon>
        <taxon>Streptophyta</taxon>
        <taxon>Embryophyta</taxon>
        <taxon>Tracheophyta</taxon>
        <taxon>Spermatophyta</taxon>
        <taxon>Magnoliopsida</taxon>
        <taxon>Liliopsida</taxon>
        <taxon>Poales</taxon>
        <taxon>Poaceae</taxon>
        <taxon>PACMAD clade</taxon>
        <taxon>Panicoideae</taxon>
        <taxon>Panicodae</taxon>
        <taxon>Paniceae</taxon>
        <taxon>Panicinae</taxon>
        <taxon>Panicum</taxon>
        <taxon>Panicum sect. Hiantes</taxon>
    </lineage>
</organism>
<evidence type="ECO:0000256" key="1">
    <source>
        <dbReference type="SAM" id="MobiDB-lite"/>
    </source>
</evidence>
<keyword evidence="2" id="KW-0732">Signal</keyword>
<dbReference type="AlphaFoldDB" id="A0A8T0W2D8"/>
<dbReference type="PROSITE" id="PS51257">
    <property type="entry name" value="PROKAR_LIPOPROTEIN"/>
    <property type="match status" value="1"/>
</dbReference>
<name>A0A8T0W2D8_PANVG</name>
<feature type="chain" id="PRO_5035788893" description="Secreted protein" evidence="2">
    <location>
        <begin position="19"/>
        <end position="117"/>
    </location>
</feature>
<evidence type="ECO:0008006" key="5">
    <source>
        <dbReference type="Google" id="ProtNLM"/>
    </source>
</evidence>
<reference evidence="3" key="1">
    <citation type="submission" date="2020-05" db="EMBL/GenBank/DDBJ databases">
        <title>WGS assembly of Panicum virgatum.</title>
        <authorList>
            <person name="Lovell J.T."/>
            <person name="Jenkins J."/>
            <person name="Shu S."/>
            <person name="Juenger T.E."/>
            <person name="Schmutz J."/>
        </authorList>
    </citation>
    <scope>NUCLEOTIDE SEQUENCE</scope>
    <source>
        <strain evidence="3">AP13</strain>
    </source>
</reference>
<proteinExistence type="predicted"/>
<feature type="compositionally biased region" description="Basic residues" evidence="1">
    <location>
        <begin position="103"/>
        <end position="117"/>
    </location>
</feature>
<feature type="compositionally biased region" description="Low complexity" evidence="1">
    <location>
        <begin position="72"/>
        <end position="88"/>
    </location>
</feature>
<dbReference type="EMBL" id="CM029039">
    <property type="protein sequence ID" value="KAG2643391.1"/>
    <property type="molecule type" value="Genomic_DNA"/>
</dbReference>